<dbReference type="Proteomes" id="UP000515203">
    <property type="component" value="Unplaced"/>
</dbReference>
<proteinExistence type="predicted"/>
<evidence type="ECO:0000313" key="4">
    <source>
        <dbReference type="RefSeq" id="XP_004644057.2"/>
    </source>
</evidence>
<keyword evidence="1" id="KW-0732">Signal</keyword>
<sequence length="159" mass="19029">MPNLSKMALVTEMASSRKVWVPLLILLCLQCRLLVQSKDTSRRKFMEEHYISPRQEFGEYKCYILMTETAALKNKISHLFIYTPWYKVDQICYSSNWNDRYRNVYVWAHMPMKVLKCHKESCTNSYIESRSYSYVQFHCNLNGYVDSIEDTKLIQHIFI</sequence>
<name>A0A6P3FPD4_OCTDE</name>
<keyword evidence="3" id="KW-1185">Reference proteome</keyword>
<dbReference type="InterPro" id="IPR036816">
    <property type="entry name" value="RNaseA-like_dom_sf"/>
</dbReference>
<dbReference type="Gene3D" id="3.10.130.10">
    <property type="entry name" value="Ribonuclease A-like domain"/>
    <property type="match status" value="1"/>
</dbReference>
<dbReference type="Pfam" id="PF00074">
    <property type="entry name" value="RnaseA"/>
    <property type="match status" value="1"/>
</dbReference>
<dbReference type="InterPro" id="IPR023412">
    <property type="entry name" value="RNaseA_domain"/>
</dbReference>
<dbReference type="InterPro" id="IPR042402">
    <property type="entry name" value="EDDM3A/EDDM3B"/>
</dbReference>
<dbReference type="PANTHER" id="PTHR16788:SF0">
    <property type="entry name" value="EPIDIDYMAL SECRETORY PROTEIN E3-BETA"/>
    <property type="match status" value="1"/>
</dbReference>
<dbReference type="PANTHER" id="PTHR16788">
    <property type="entry name" value="EPIDIDYMAL SECRETORY PROTEIN E3 ALPHA"/>
    <property type="match status" value="1"/>
</dbReference>
<gene>
    <name evidence="4" type="primary">LOC101569309</name>
</gene>
<protein>
    <submittedName>
        <fullName evidence="4">Epididymal secretory protein E3-beta</fullName>
    </submittedName>
</protein>
<feature type="signal peptide" evidence="1">
    <location>
        <begin position="1"/>
        <end position="37"/>
    </location>
</feature>
<evidence type="ECO:0000256" key="1">
    <source>
        <dbReference type="SAM" id="SignalP"/>
    </source>
</evidence>
<reference evidence="4" key="1">
    <citation type="submission" date="2025-08" db="UniProtKB">
        <authorList>
            <consortium name="RefSeq"/>
        </authorList>
    </citation>
    <scope>IDENTIFICATION</scope>
</reference>
<feature type="domain" description="Ribonuclease A-domain" evidence="2">
    <location>
        <begin position="41"/>
        <end position="140"/>
    </location>
</feature>
<dbReference type="SUPFAM" id="SSF54076">
    <property type="entry name" value="RNase A-like"/>
    <property type="match status" value="1"/>
</dbReference>
<dbReference type="RefSeq" id="XP_004644057.2">
    <property type="nucleotide sequence ID" value="XM_004644000.2"/>
</dbReference>
<evidence type="ECO:0000259" key="2">
    <source>
        <dbReference type="Pfam" id="PF00074"/>
    </source>
</evidence>
<accession>A0A6P3FPD4</accession>
<evidence type="ECO:0000313" key="3">
    <source>
        <dbReference type="Proteomes" id="UP000515203"/>
    </source>
</evidence>
<feature type="chain" id="PRO_5027843505" evidence="1">
    <location>
        <begin position="38"/>
        <end position="159"/>
    </location>
</feature>
<organism evidence="3 4">
    <name type="scientific">Octodon degus</name>
    <name type="common">Degu</name>
    <name type="synonym">Sciurus degus</name>
    <dbReference type="NCBI Taxonomy" id="10160"/>
    <lineage>
        <taxon>Eukaryota</taxon>
        <taxon>Metazoa</taxon>
        <taxon>Chordata</taxon>
        <taxon>Craniata</taxon>
        <taxon>Vertebrata</taxon>
        <taxon>Euteleostomi</taxon>
        <taxon>Mammalia</taxon>
        <taxon>Eutheria</taxon>
        <taxon>Euarchontoglires</taxon>
        <taxon>Glires</taxon>
        <taxon>Rodentia</taxon>
        <taxon>Hystricomorpha</taxon>
        <taxon>Octodontidae</taxon>
        <taxon>Octodon</taxon>
    </lineage>
</organism>
<dbReference type="FunCoup" id="A0A6P3FPD4">
    <property type="interactions" value="22"/>
</dbReference>
<dbReference type="GeneID" id="101569309"/>
<dbReference type="InParanoid" id="A0A6P3FPD4"/>
<dbReference type="OrthoDB" id="9443769at2759"/>
<dbReference type="AlphaFoldDB" id="A0A6P3FPD4"/>